<feature type="non-terminal residue" evidence="1">
    <location>
        <position position="90"/>
    </location>
</feature>
<dbReference type="Proteomes" id="UP001432322">
    <property type="component" value="Unassembled WGS sequence"/>
</dbReference>
<dbReference type="EMBL" id="BTSY01000004">
    <property type="protein sequence ID" value="GMT25673.1"/>
    <property type="molecule type" value="Genomic_DNA"/>
</dbReference>
<protein>
    <submittedName>
        <fullName evidence="1">Uncharacterized protein</fullName>
    </submittedName>
</protein>
<reference evidence="1" key="1">
    <citation type="submission" date="2023-10" db="EMBL/GenBank/DDBJ databases">
        <title>Genome assembly of Pristionchus species.</title>
        <authorList>
            <person name="Yoshida K."/>
            <person name="Sommer R.J."/>
        </authorList>
    </citation>
    <scope>NUCLEOTIDE SEQUENCE</scope>
    <source>
        <strain evidence="1">RS5133</strain>
    </source>
</reference>
<evidence type="ECO:0000313" key="2">
    <source>
        <dbReference type="Proteomes" id="UP001432322"/>
    </source>
</evidence>
<dbReference type="AlphaFoldDB" id="A0AAV5W4M8"/>
<gene>
    <name evidence="1" type="ORF">PFISCL1PPCAC_16970</name>
</gene>
<proteinExistence type="predicted"/>
<evidence type="ECO:0000313" key="1">
    <source>
        <dbReference type="EMBL" id="GMT25673.1"/>
    </source>
</evidence>
<organism evidence="1 2">
    <name type="scientific">Pristionchus fissidentatus</name>
    <dbReference type="NCBI Taxonomy" id="1538716"/>
    <lineage>
        <taxon>Eukaryota</taxon>
        <taxon>Metazoa</taxon>
        <taxon>Ecdysozoa</taxon>
        <taxon>Nematoda</taxon>
        <taxon>Chromadorea</taxon>
        <taxon>Rhabditida</taxon>
        <taxon>Rhabditina</taxon>
        <taxon>Diplogasteromorpha</taxon>
        <taxon>Diplogasteroidea</taxon>
        <taxon>Neodiplogasteridae</taxon>
        <taxon>Pristionchus</taxon>
    </lineage>
</organism>
<feature type="non-terminal residue" evidence="1">
    <location>
        <position position="1"/>
    </location>
</feature>
<accession>A0AAV5W4M8</accession>
<keyword evidence="2" id="KW-1185">Reference proteome</keyword>
<sequence>IDCESRVLRKLFQPEFKTHLKLTCPNNYFVRVDYVNYKELECSAKGLIGNRNILVDYVNHPFQKIRVKCQPYCDNSMVVDACTPGNCTAK</sequence>
<comment type="caution">
    <text evidence="1">The sequence shown here is derived from an EMBL/GenBank/DDBJ whole genome shotgun (WGS) entry which is preliminary data.</text>
</comment>
<name>A0AAV5W4M8_9BILA</name>